<proteinExistence type="predicted"/>
<evidence type="ECO:0000313" key="2">
    <source>
        <dbReference type="Proteomes" id="UP000326924"/>
    </source>
</evidence>
<dbReference type="InterPro" id="IPR036028">
    <property type="entry name" value="SH3-like_dom_sf"/>
</dbReference>
<dbReference type="OrthoDB" id="6250593at2759"/>
<evidence type="ECO:0000313" key="1">
    <source>
        <dbReference type="EMBL" id="KAA8914744.1"/>
    </source>
</evidence>
<accession>A0A5J5FB49</accession>
<dbReference type="InParanoid" id="A0A5J5FB49"/>
<sequence length="91" mass="10398">MTSSPLNTNCLYKASLLRELEFLHTKCQATDEAHTTIQQSLACTREKLKSEICGHLQLPGHQEGETELQVEKGQMVEFLDDDDKDWFMGRV</sequence>
<reference evidence="1 2" key="1">
    <citation type="submission" date="2019-09" db="EMBL/GenBank/DDBJ databases">
        <title>Draft genome of the ectomycorrhizal ascomycete Sphaerosporella brunnea.</title>
        <authorList>
            <consortium name="DOE Joint Genome Institute"/>
            <person name="Benucci G.M."/>
            <person name="Marozzi G."/>
            <person name="Antonielli L."/>
            <person name="Sanchez S."/>
            <person name="Marco P."/>
            <person name="Wang X."/>
            <person name="Falini L.B."/>
            <person name="Barry K."/>
            <person name="Haridas S."/>
            <person name="Lipzen A."/>
            <person name="Labutti K."/>
            <person name="Grigoriev I.V."/>
            <person name="Murat C."/>
            <person name="Martin F."/>
            <person name="Albertini E."/>
            <person name="Donnini D."/>
            <person name="Bonito G."/>
        </authorList>
    </citation>
    <scope>NUCLEOTIDE SEQUENCE [LARGE SCALE GENOMIC DNA]</scope>
    <source>
        <strain evidence="1 2">Sb_GMNB300</strain>
    </source>
</reference>
<organism evidence="1 2">
    <name type="scientific">Sphaerosporella brunnea</name>
    <dbReference type="NCBI Taxonomy" id="1250544"/>
    <lineage>
        <taxon>Eukaryota</taxon>
        <taxon>Fungi</taxon>
        <taxon>Dikarya</taxon>
        <taxon>Ascomycota</taxon>
        <taxon>Pezizomycotina</taxon>
        <taxon>Pezizomycetes</taxon>
        <taxon>Pezizales</taxon>
        <taxon>Pyronemataceae</taxon>
        <taxon>Sphaerosporella</taxon>
    </lineage>
</organism>
<gene>
    <name evidence="1" type="ORF">FN846DRAFT_901822</name>
</gene>
<dbReference type="EMBL" id="VXIS01000003">
    <property type="protein sequence ID" value="KAA8914744.1"/>
    <property type="molecule type" value="Genomic_DNA"/>
</dbReference>
<dbReference type="CDD" id="cd00174">
    <property type="entry name" value="SH3"/>
    <property type="match status" value="1"/>
</dbReference>
<keyword evidence="2" id="KW-1185">Reference proteome</keyword>
<evidence type="ECO:0008006" key="3">
    <source>
        <dbReference type="Google" id="ProtNLM"/>
    </source>
</evidence>
<dbReference type="SUPFAM" id="SSF50044">
    <property type="entry name" value="SH3-domain"/>
    <property type="match status" value="1"/>
</dbReference>
<protein>
    <recommendedName>
        <fullName evidence="3">SH3 domain-containing protein</fullName>
    </recommendedName>
</protein>
<name>A0A5J5FB49_9PEZI</name>
<dbReference type="AlphaFoldDB" id="A0A5J5FB49"/>
<comment type="caution">
    <text evidence="1">The sequence shown here is derived from an EMBL/GenBank/DDBJ whole genome shotgun (WGS) entry which is preliminary data.</text>
</comment>
<dbReference type="Proteomes" id="UP000326924">
    <property type="component" value="Unassembled WGS sequence"/>
</dbReference>